<evidence type="ECO:0000313" key="4">
    <source>
        <dbReference type="Proteomes" id="UP000801428"/>
    </source>
</evidence>
<reference evidence="3" key="1">
    <citation type="submission" date="2019-04" db="EMBL/GenBank/DDBJ databases">
        <title>Sequencing of skin fungus with MAO and IRED activity.</title>
        <authorList>
            <person name="Marsaioli A.J."/>
            <person name="Bonatto J.M.C."/>
            <person name="Reis Junior O."/>
        </authorList>
    </citation>
    <scope>NUCLEOTIDE SEQUENCE</scope>
    <source>
        <strain evidence="3">30M1</strain>
    </source>
</reference>
<sequence>MPSSATGREPSDDALRESSNNVLNRLASAGIPLSAVLQDVSDESDESDGSDESDESEDLEAELDDMPITDSCDAVRRMIRAFLDNGDMKVGEFQKAIHTNSKTYSNFMTQSGPYKGAGSSVYTLAWRFFKKRELQGIPLPKQSIKPKKGNQAAAATTPDLSAIELPGEMDDDVEIYDTCDDIRRKINAHLKKPGVTQAQFLRDIAASYRRAPRKIQSTQLSTFRSKKGALQGNNSAVFYGAYVYFEKLRIAEKKPKSQKRLEMEEIHCISGGVDTGRPQKYIVSVGT</sequence>
<dbReference type="InterPro" id="IPR056143">
    <property type="entry name" value="DUF7726"/>
</dbReference>
<protein>
    <recommendedName>
        <fullName evidence="2">DUF7726 domain-containing protein</fullName>
    </recommendedName>
</protein>
<feature type="region of interest" description="Disordered" evidence="1">
    <location>
        <begin position="37"/>
        <end position="67"/>
    </location>
</feature>
<dbReference type="Pfam" id="PF24852">
    <property type="entry name" value="DUF7726"/>
    <property type="match status" value="2"/>
</dbReference>
<dbReference type="OrthoDB" id="2592504at2759"/>
<name>A0A9P4TK48_CURKU</name>
<feature type="region of interest" description="Disordered" evidence="1">
    <location>
        <begin position="1"/>
        <end position="21"/>
    </location>
</feature>
<dbReference type="PANTHER" id="PTHR42339:SF1">
    <property type="entry name" value="HISTONE H1"/>
    <property type="match status" value="1"/>
</dbReference>
<organism evidence="3 4">
    <name type="scientific">Curvularia kusanoi</name>
    <name type="common">Cochliobolus kusanoi</name>
    <dbReference type="NCBI Taxonomy" id="90978"/>
    <lineage>
        <taxon>Eukaryota</taxon>
        <taxon>Fungi</taxon>
        <taxon>Dikarya</taxon>
        <taxon>Ascomycota</taxon>
        <taxon>Pezizomycotina</taxon>
        <taxon>Dothideomycetes</taxon>
        <taxon>Pleosporomycetidae</taxon>
        <taxon>Pleosporales</taxon>
        <taxon>Pleosporineae</taxon>
        <taxon>Pleosporaceae</taxon>
        <taxon>Curvularia</taxon>
    </lineage>
</organism>
<dbReference type="PANTHER" id="PTHR42339">
    <property type="entry name" value="HISTONE H1"/>
    <property type="match status" value="1"/>
</dbReference>
<gene>
    <name evidence="3" type="ORF">E8E13_009324</name>
</gene>
<evidence type="ECO:0000256" key="1">
    <source>
        <dbReference type="SAM" id="MobiDB-lite"/>
    </source>
</evidence>
<keyword evidence="4" id="KW-1185">Reference proteome</keyword>
<feature type="domain" description="DUF7726" evidence="2">
    <location>
        <begin position="174"/>
        <end position="253"/>
    </location>
</feature>
<accession>A0A9P4TK48</accession>
<feature type="compositionally biased region" description="Acidic residues" evidence="1">
    <location>
        <begin position="40"/>
        <end position="67"/>
    </location>
</feature>
<dbReference type="EMBL" id="SWKU01000005">
    <property type="protein sequence ID" value="KAF3006717.1"/>
    <property type="molecule type" value="Genomic_DNA"/>
</dbReference>
<dbReference type="AlphaFoldDB" id="A0A9P4TK48"/>
<evidence type="ECO:0000259" key="2">
    <source>
        <dbReference type="Pfam" id="PF24852"/>
    </source>
</evidence>
<comment type="caution">
    <text evidence="3">The sequence shown here is derived from an EMBL/GenBank/DDBJ whole genome shotgun (WGS) entry which is preliminary data.</text>
</comment>
<feature type="domain" description="DUF7726" evidence="2">
    <location>
        <begin position="66"/>
        <end position="137"/>
    </location>
</feature>
<dbReference type="Proteomes" id="UP000801428">
    <property type="component" value="Unassembled WGS sequence"/>
</dbReference>
<proteinExistence type="predicted"/>
<evidence type="ECO:0000313" key="3">
    <source>
        <dbReference type="EMBL" id="KAF3006717.1"/>
    </source>
</evidence>